<organism evidence="2 3">
    <name type="scientific">Asticcacaulis biprosthecium C19</name>
    <dbReference type="NCBI Taxonomy" id="715226"/>
    <lineage>
        <taxon>Bacteria</taxon>
        <taxon>Pseudomonadati</taxon>
        <taxon>Pseudomonadota</taxon>
        <taxon>Alphaproteobacteria</taxon>
        <taxon>Caulobacterales</taxon>
        <taxon>Caulobacteraceae</taxon>
        <taxon>Asticcacaulis</taxon>
    </lineage>
</organism>
<keyword evidence="1" id="KW-1133">Transmembrane helix</keyword>
<keyword evidence="3" id="KW-1185">Reference proteome</keyword>
<feature type="transmembrane region" description="Helical" evidence="1">
    <location>
        <begin position="395"/>
        <end position="415"/>
    </location>
</feature>
<feature type="transmembrane region" description="Helical" evidence="1">
    <location>
        <begin position="144"/>
        <end position="169"/>
    </location>
</feature>
<dbReference type="AlphaFoldDB" id="F4QKT4"/>
<protein>
    <submittedName>
        <fullName evidence="2">Putative membrane protein</fullName>
    </submittedName>
</protein>
<reference evidence="3" key="1">
    <citation type="submission" date="2011-03" db="EMBL/GenBank/DDBJ databases">
        <title>Draft genome sequence of Brevundimonas diminuta.</title>
        <authorList>
            <person name="Brown P.J.B."/>
            <person name="Buechlein A."/>
            <person name="Hemmerich C."/>
            <person name="Brun Y.V."/>
        </authorList>
    </citation>
    <scope>NUCLEOTIDE SEQUENCE [LARGE SCALE GENOMIC DNA]</scope>
    <source>
        <strain evidence="3">C19</strain>
    </source>
</reference>
<name>F4QKT4_9CAUL</name>
<feature type="transmembrane region" description="Helical" evidence="1">
    <location>
        <begin position="92"/>
        <end position="113"/>
    </location>
</feature>
<gene>
    <name evidence="2" type="ORF">ABI_18250</name>
</gene>
<proteinExistence type="predicted"/>
<sequence>MATTEAAGQKAPTAGKPRGTAGLGDFSRAILLGLAYVVISYLAAGLGGSAVAGNDTAWPAFWFLQILIYAALSVIIVLFSQMIDDRATDTGLGGPAVFLMSLGTLVSFAAFVINEFKQVTSGADHNIVREDYAAFLGAPSEDPFAYLIFCSVMMAVYALAAAIVVWSLLTSREQGWLRKMMSFFRKVSTGDQQTQVNQHIDVRVRELTRLLGVRDRILSVQADLAGETTRRGWLVRQSGEFHTLRLHTDFKAGQIEDAPDADTAALARPHYAAALAAVDAGVAQLQQAATASTARVEYLTQDIANLFTEAGFDAVGPLQARITELESETHSLRSQLSGAQAVDGLLSLADTPESDHIHGVTRLLGIGMFVTVLLMTLNNYLLAPELTDEIQLDPWTVLALLGLFVLQAVAAYYGLTSARMYLIKRQIAQRARQVPPGPTLAQRAAALVLLALLGLLIYTLMRLSEPSVARPLKAVDLTCRAFDDAAGYQTPQGVWVYNSAVNLEADSCRLAKPLDHQSYVVVVGAASPEGDPTEQFELARSRAHIVARQLRAGTDPKQVSVFVVNLGRANPVEIPADATPEVKQAATRIWRPLLVLAGNLEPEKPTVSQRLQAVFVRKPAVLPQAGEVRPVVRGVLGKTQRLELSGYDPAQCRIYRYDGEGAPVQELSCQ</sequence>
<dbReference type="Proteomes" id="UP000006512">
    <property type="component" value="Unassembled WGS sequence"/>
</dbReference>
<keyword evidence="1" id="KW-0472">Membrane</keyword>
<dbReference type="HOGENOM" id="CLU_409745_0_0_5"/>
<accession>F4QKT4</accession>
<feature type="transmembrane region" description="Helical" evidence="1">
    <location>
        <begin position="363"/>
        <end position="383"/>
    </location>
</feature>
<evidence type="ECO:0000256" key="1">
    <source>
        <dbReference type="SAM" id="Phobius"/>
    </source>
</evidence>
<evidence type="ECO:0000313" key="2">
    <source>
        <dbReference type="EMBL" id="EGF93386.1"/>
    </source>
</evidence>
<evidence type="ECO:0000313" key="3">
    <source>
        <dbReference type="Proteomes" id="UP000006512"/>
    </source>
</evidence>
<dbReference type="OrthoDB" id="7168026at2"/>
<feature type="transmembrane region" description="Helical" evidence="1">
    <location>
        <begin position="60"/>
        <end position="80"/>
    </location>
</feature>
<dbReference type="EMBL" id="GL883077">
    <property type="protein sequence ID" value="EGF93386.1"/>
    <property type="molecule type" value="Genomic_DNA"/>
</dbReference>
<feature type="transmembrane region" description="Helical" evidence="1">
    <location>
        <begin position="440"/>
        <end position="461"/>
    </location>
</feature>
<dbReference type="RefSeq" id="WP_006272583.1">
    <property type="nucleotide sequence ID" value="NZ_GL883077.1"/>
</dbReference>
<feature type="transmembrane region" description="Helical" evidence="1">
    <location>
        <begin position="26"/>
        <end position="48"/>
    </location>
</feature>
<keyword evidence="1" id="KW-0812">Transmembrane</keyword>